<dbReference type="Pfam" id="PF00129">
    <property type="entry name" value="MHC_I"/>
    <property type="match status" value="2"/>
</dbReference>
<evidence type="ECO:0000313" key="6">
    <source>
        <dbReference type="Proteomes" id="UP000010552"/>
    </source>
</evidence>
<keyword evidence="1" id="KW-0325">Glycoprotein</keyword>
<dbReference type="AlphaFoldDB" id="L5K5J8"/>
<dbReference type="PANTHER" id="PTHR16675">
    <property type="entry name" value="MHC CLASS I-RELATED"/>
    <property type="match status" value="1"/>
</dbReference>
<organism evidence="5 6">
    <name type="scientific">Pteropus alecto</name>
    <name type="common">Black flying fox</name>
    <dbReference type="NCBI Taxonomy" id="9402"/>
    <lineage>
        <taxon>Eukaryota</taxon>
        <taxon>Metazoa</taxon>
        <taxon>Chordata</taxon>
        <taxon>Craniata</taxon>
        <taxon>Vertebrata</taxon>
        <taxon>Euteleostomi</taxon>
        <taxon>Mammalia</taxon>
        <taxon>Eutheria</taxon>
        <taxon>Laurasiatheria</taxon>
        <taxon>Chiroptera</taxon>
        <taxon>Yinpterochiroptera</taxon>
        <taxon>Pteropodoidea</taxon>
        <taxon>Pteropodidae</taxon>
        <taxon>Pteropodinae</taxon>
        <taxon>Pteropus</taxon>
    </lineage>
</organism>
<dbReference type="InterPro" id="IPR013783">
    <property type="entry name" value="Ig-like_fold"/>
</dbReference>
<dbReference type="GO" id="GO:0009897">
    <property type="term" value="C:external side of plasma membrane"/>
    <property type="evidence" value="ECO:0007669"/>
    <property type="project" value="TreeGrafter"/>
</dbReference>
<accession>L5K5J8</accession>
<dbReference type="InterPro" id="IPR003006">
    <property type="entry name" value="Ig/MHC_CS"/>
</dbReference>
<evidence type="ECO:0000256" key="1">
    <source>
        <dbReference type="ARBA" id="ARBA00023180"/>
    </source>
</evidence>
<keyword evidence="3" id="KW-0732">Signal</keyword>
<dbReference type="FunFam" id="3.30.500.10:FF:000001">
    <property type="entry name" value="H-2 class I histocompatibility antigen, alpha chain"/>
    <property type="match status" value="2"/>
</dbReference>
<dbReference type="PRINTS" id="PR01638">
    <property type="entry name" value="MHCCLASSI"/>
</dbReference>
<dbReference type="eggNOG" id="ENOG502RWW3">
    <property type="taxonomic scope" value="Eukaryota"/>
</dbReference>
<dbReference type="InterPro" id="IPR050208">
    <property type="entry name" value="MHC_class-I_related"/>
</dbReference>
<dbReference type="PROSITE" id="PS00290">
    <property type="entry name" value="IG_MHC"/>
    <property type="match status" value="2"/>
</dbReference>
<dbReference type="InterPro" id="IPR003597">
    <property type="entry name" value="Ig_C1-set"/>
</dbReference>
<dbReference type="EMBL" id="KB030994">
    <property type="protein sequence ID" value="ELK06959.1"/>
    <property type="molecule type" value="Genomic_DNA"/>
</dbReference>
<reference evidence="6" key="1">
    <citation type="journal article" date="2013" name="Science">
        <title>Comparative analysis of bat genomes provides insight into the evolution of flight and immunity.</title>
        <authorList>
            <person name="Zhang G."/>
            <person name="Cowled C."/>
            <person name="Shi Z."/>
            <person name="Huang Z."/>
            <person name="Bishop-Lilly K.A."/>
            <person name="Fang X."/>
            <person name="Wynne J.W."/>
            <person name="Xiong Z."/>
            <person name="Baker M.L."/>
            <person name="Zhao W."/>
            <person name="Tachedjian M."/>
            <person name="Zhu Y."/>
            <person name="Zhou P."/>
            <person name="Jiang X."/>
            <person name="Ng J."/>
            <person name="Yang L."/>
            <person name="Wu L."/>
            <person name="Xiao J."/>
            <person name="Feng Y."/>
            <person name="Chen Y."/>
            <person name="Sun X."/>
            <person name="Zhang Y."/>
            <person name="Marsh G.A."/>
            <person name="Crameri G."/>
            <person name="Broder C.C."/>
            <person name="Frey K.G."/>
            <person name="Wang L.F."/>
            <person name="Wang J."/>
        </authorList>
    </citation>
    <scope>NUCLEOTIDE SEQUENCE [LARGE SCALE GENOMIC DNA]</scope>
</reference>
<dbReference type="SUPFAM" id="SSF54452">
    <property type="entry name" value="MHC antigen-recognition domain"/>
    <property type="match status" value="2"/>
</dbReference>
<evidence type="ECO:0000313" key="5">
    <source>
        <dbReference type="EMBL" id="ELK06959.1"/>
    </source>
</evidence>
<feature type="domain" description="Ig-like" evidence="4">
    <location>
        <begin position="517"/>
        <end position="602"/>
    </location>
</feature>
<dbReference type="InterPro" id="IPR036179">
    <property type="entry name" value="Ig-like_dom_sf"/>
</dbReference>
<dbReference type="STRING" id="9402.L5K5J8"/>
<dbReference type="GO" id="GO:0001916">
    <property type="term" value="P:positive regulation of T cell mediated cytotoxicity"/>
    <property type="evidence" value="ECO:0007669"/>
    <property type="project" value="TreeGrafter"/>
</dbReference>
<evidence type="ECO:0000256" key="2">
    <source>
        <dbReference type="RuleBase" id="RU004439"/>
    </source>
</evidence>
<dbReference type="SUPFAM" id="SSF48726">
    <property type="entry name" value="Immunoglobulin"/>
    <property type="match status" value="2"/>
</dbReference>
<dbReference type="GO" id="GO:0005615">
    <property type="term" value="C:extracellular space"/>
    <property type="evidence" value="ECO:0007669"/>
    <property type="project" value="TreeGrafter"/>
</dbReference>
<evidence type="ECO:0000259" key="4">
    <source>
        <dbReference type="PROSITE" id="PS50835"/>
    </source>
</evidence>
<dbReference type="InterPro" id="IPR007110">
    <property type="entry name" value="Ig-like_dom"/>
</dbReference>
<dbReference type="GO" id="GO:0002476">
    <property type="term" value="P:antigen processing and presentation of endogenous peptide antigen via MHC class Ib"/>
    <property type="evidence" value="ECO:0007669"/>
    <property type="project" value="TreeGrafter"/>
</dbReference>
<dbReference type="CDD" id="cd21010">
    <property type="entry name" value="IgC1_MHC-like_ZAG"/>
    <property type="match status" value="2"/>
</dbReference>
<dbReference type="PANTHER" id="PTHR16675:SF289">
    <property type="entry name" value="ZINC-ALPHA-2-GLYCOPROTEIN"/>
    <property type="match status" value="1"/>
</dbReference>
<dbReference type="InterPro" id="IPR037055">
    <property type="entry name" value="MHC_I-like_Ag-recog_sf"/>
</dbReference>
<dbReference type="Pfam" id="PF07654">
    <property type="entry name" value="C1-set"/>
    <property type="match status" value="2"/>
</dbReference>
<evidence type="ECO:0000256" key="3">
    <source>
        <dbReference type="SAM" id="SignalP"/>
    </source>
</evidence>
<dbReference type="GO" id="GO:0006955">
    <property type="term" value="P:immune response"/>
    <property type="evidence" value="ECO:0007669"/>
    <property type="project" value="TreeGrafter"/>
</dbReference>
<dbReference type="SMART" id="SM00407">
    <property type="entry name" value="IGc1"/>
    <property type="match status" value="2"/>
</dbReference>
<dbReference type="InParanoid" id="L5K5J8"/>
<dbReference type="Proteomes" id="UP000010552">
    <property type="component" value="Unassembled WGS sequence"/>
</dbReference>
<gene>
    <name evidence="5" type="ORF">PAL_GLEAN10012118</name>
</gene>
<keyword evidence="6" id="KW-1185">Reference proteome</keyword>
<comment type="similarity">
    <text evidence="2">Belongs to the MHC class I family.</text>
</comment>
<dbReference type="Gene3D" id="2.60.40.10">
    <property type="entry name" value="Immunoglobulins"/>
    <property type="match status" value="2"/>
</dbReference>
<name>L5K5J8_PTEAL</name>
<dbReference type="GO" id="GO:0002486">
    <property type="term" value="P:antigen processing and presentation of endogenous peptide antigen via MHC class I via ER pathway, TAP-independent"/>
    <property type="evidence" value="ECO:0007669"/>
    <property type="project" value="TreeGrafter"/>
</dbReference>
<feature type="signal peptide" evidence="3">
    <location>
        <begin position="1"/>
        <end position="20"/>
    </location>
</feature>
<dbReference type="PROSITE" id="PS50835">
    <property type="entry name" value="IG_LIKE"/>
    <property type="match status" value="2"/>
</dbReference>
<feature type="chain" id="PRO_5003968890" evidence="3">
    <location>
        <begin position="21"/>
        <end position="622"/>
    </location>
</feature>
<dbReference type="InterPro" id="IPR011161">
    <property type="entry name" value="MHC_I-like_Ag-recog"/>
</dbReference>
<feature type="domain" description="Ig-like" evidence="4">
    <location>
        <begin position="205"/>
        <end position="290"/>
    </location>
</feature>
<protein>
    <submittedName>
        <fullName evidence="5">Zinc-alpha-2-glycoprotein</fullName>
    </submittedName>
</protein>
<proteinExistence type="inferred from homology"/>
<dbReference type="Gene3D" id="3.30.500.10">
    <property type="entry name" value="MHC class I-like antigen recognition-like"/>
    <property type="match status" value="2"/>
</dbReference>
<sequence length="622" mass="71438">MSTIVPVLLSLLLLLSPAVSQETQDGPYSLTFHSIGVSTLAEGLPGFQATGFLNDQPFFHYDIESGKAEPLGPWRQVEGMEDWEEVSKRQKARGDFFLKNLKDIMDYKKDRGNHTMQEKFGCKLRNNTYCGAFWTVAYDGQDYIKFNTEIPAWIPLQKAALNTKVKWETEGSVQRAKASLKEECPQMLRRYLQYSRIYLDRQDPPSVSITSYVGPRNKRTLRCLAYNFYPQPISLYWTRASNVVENELWGDVALSENGTYQSWVSVKIPSRDTGPYFCHVQHSSLAQPLTVPWNERQELQDLGKSSTFLPGTTSTMVPVLFSLLLLLSPAVSQETQDGPYSLSYLYTGVSRPAKGLPGFQATGFLNDQPFFHYDSESGKAEPLGPWKQVEGMEDWEKESKLQKARGDFFLKNLKDIMDYKKDRGNHTFQGRFGCELRNNTYCEAFWRYAYDRRDYIKFNTEIPAWIPLQKAALNTKVKWETEGSVQAAKNYLEDECPQILQKYLQYSKNYLDRQDPPSVSITSYVGPRNKRTLRCLAYNFYPQPISLYWTRASNVVENELWGDVALSENGTYQSWVSVKIPSRDSGPYFCHVQHSSLAQPLTVPWNERQEVRVEDAAESQNQ</sequence>
<dbReference type="InterPro" id="IPR011162">
    <property type="entry name" value="MHC_I/II-like_Ag-recog"/>
</dbReference>
<dbReference type="InterPro" id="IPR001039">
    <property type="entry name" value="MHC_I_a_a1/a2"/>
</dbReference>